<accession>A0ABS2CG14</accession>
<dbReference type="InterPro" id="IPR016888">
    <property type="entry name" value="UCP028498"/>
</dbReference>
<evidence type="ECO:0000313" key="2">
    <source>
        <dbReference type="EMBL" id="MBM6398811.1"/>
    </source>
</evidence>
<dbReference type="EMBL" id="JAFDVD010000001">
    <property type="protein sequence ID" value="MBM6398811.1"/>
    <property type="molecule type" value="Genomic_DNA"/>
</dbReference>
<organism evidence="2 3">
    <name type="scientific">Phycicoccus sonneratiae</name>
    <dbReference type="NCBI Taxonomy" id="2807628"/>
    <lineage>
        <taxon>Bacteria</taxon>
        <taxon>Bacillati</taxon>
        <taxon>Actinomycetota</taxon>
        <taxon>Actinomycetes</taxon>
        <taxon>Micrococcales</taxon>
        <taxon>Intrasporangiaceae</taxon>
        <taxon>Phycicoccus</taxon>
    </lineage>
</organism>
<keyword evidence="3" id="KW-1185">Reference proteome</keyword>
<dbReference type="Pfam" id="PF10012">
    <property type="entry name" value="DUF2255"/>
    <property type="match status" value="1"/>
</dbReference>
<protein>
    <submittedName>
        <fullName evidence="2">DUF2255 family protein</fullName>
    </submittedName>
</protein>
<feature type="compositionally biased region" description="Basic and acidic residues" evidence="1">
    <location>
        <begin position="9"/>
        <end position="20"/>
    </location>
</feature>
<feature type="region of interest" description="Disordered" evidence="1">
    <location>
        <begin position="1"/>
        <end position="26"/>
    </location>
</feature>
<gene>
    <name evidence="2" type="ORF">JQN70_00245</name>
</gene>
<reference evidence="2" key="1">
    <citation type="submission" date="2021-02" db="EMBL/GenBank/DDBJ databases">
        <title>Phycicoccus sp. MQZ13P-5T, whole genome shotgun sequence.</title>
        <authorList>
            <person name="Tuo L."/>
        </authorList>
    </citation>
    <scope>NUCLEOTIDE SEQUENCE</scope>
    <source>
        <strain evidence="2">MQZ13P-5</strain>
    </source>
</reference>
<proteinExistence type="predicted"/>
<evidence type="ECO:0000313" key="3">
    <source>
        <dbReference type="Proteomes" id="UP001430172"/>
    </source>
</evidence>
<dbReference type="RefSeq" id="WP_204129309.1">
    <property type="nucleotide sequence ID" value="NZ_JAFDVD010000001.1"/>
</dbReference>
<comment type="caution">
    <text evidence="2">The sequence shown here is derived from an EMBL/GenBank/DDBJ whole genome shotgun (WGS) entry which is preliminary data.</text>
</comment>
<evidence type="ECO:0000256" key="1">
    <source>
        <dbReference type="SAM" id="MobiDB-lite"/>
    </source>
</evidence>
<dbReference type="Proteomes" id="UP001430172">
    <property type="component" value="Unassembled WGS sequence"/>
</dbReference>
<name>A0ABS2CG14_9MICO</name>
<sequence>MSDGGSGDRLARVAAAREPEVSAPRADGSWTPWTPIWVVRVDGVAHARTWRARTTGWYGRAVRSGRAWLRVPGVEVEVVVRRVDDPALEDRVSEVYRAKYGGGASSMVTAEATATTLALHPVDGSPT</sequence>